<feature type="compositionally biased region" description="Acidic residues" evidence="1">
    <location>
        <begin position="73"/>
        <end position="84"/>
    </location>
</feature>
<evidence type="ECO:0000256" key="1">
    <source>
        <dbReference type="SAM" id="MobiDB-lite"/>
    </source>
</evidence>
<proteinExistence type="predicted"/>
<evidence type="ECO:0000256" key="2">
    <source>
        <dbReference type="SAM" id="SignalP"/>
    </source>
</evidence>
<dbReference type="AlphaFoldDB" id="A0A427A0L2"/>
<sequence length="101" mass="10894">MVLHTLHISLVMLAIISFNDDVLIIVVIEHTLGFLLCDNAMCRKTPLQSCVKCCIGEGDVIGSRPDETAVVETLEEEGEGENDDKSEGIQATLGAGHDENL</sequence>
<organism evidence="3 4">
    <name type="scientific">Ensete ventricosum</name>
    <name type="common">Abyssinian banana</name>
    <name type="synonym">Musa ensete</name>
    <dbReference type="NCBI Taxonomy" id="4639"/>
    <lineage>
        <taxon>Eukaryota</taxon>
        <taxon>Viridiplantae</taxon>
        <taxon>Streptophyta</taxon>
        <taxon>Embryophyta</taxon>
        <taxon>Tracheophyta</taxon>
        <taxon>Spermatophyta</taxon>
        <taxon>Magnoliopsida</taxon>
        <taxon>Liliopsida</taxon>
        <taxon>Zingiberales</taxon>
        <taxon>Musaceae</taxon>
        <taxon>Ensete</taxon>
    </lineage>
</organism>
<accession>A0A427A0L2</accession>
<gene>
    <name evidence="3" type="ORF">B296_00027064</name>
</gene>
<evidence type="ECO:0008006" key="5">
    <source>
        <dbReference type="Google" id="ProtNLM"/>
    </source>
</evidence>
<feature type="signal peptide" evidence="2">
    <location>
        <begin position="1"/>
        <end position="24"/>
    </location>
</feature>
<feature type="region of interest" description="Disordered" evidence="1">
    <location>
        <begin position="72"/>
        <end position="101"/>
    </location>
</feature>
<comment type="caution">
    <text evidence="3">The sequence shown here is derived from an EMBL/GenBank/DDBJ whole genome shotgun (WGS) entry which is preliminary data.</text>
</comment>
<dbReference type="EMBL" id="AMZH03004234">
    <property type="protein sequence ID" value="RRT69775.1"/>
    <property type="molecule type" value="Genomic_DNA"/>
</dbReference>
<keyword evidence="2" id="KW-0732">Signal</keyword>
<dbReference type="Proteomes" id="UP000287651">
    <property type="component" value="Unassembled WGS sequence"/>
</dbReference>
<evidence type="ECO:0000313" key="4">
    <source>
        <dbReference type="Proteomes" id="UP000287651"/>
    </source>
</evidence>
<name>A0A427A0L2_ENSVE</name>
<protein>
    <recommendedName>
        <fullName evidence="5">Secreted protein</fullName>
    </recommendedName>
</protein>
<feature type="chain" id="PRO_5019397760" description="Secreted protein" evidence="2">
    <location>
        <begin position="25"/>
        <end position="101"/>
    </location>
</feature>
<reference evidence="3 4" key="1">
    <citation type="journal article" date="2014" name="Agronomy (Basel)">
        <title>A Draft Genome Sequence for Ensete ventricosum, the Drought-Tolerant Tree Against Hunger.</title>
        <authorList>
            <person name="Harrison J."/>
            <person name="Moore K.A."/>
            <person name="Paszkiewicz K."/>
            <person name="Jones T."/>
            <person name="Grant M."/>
            <person name="Ambacheew D."/>
            <person name="Muzemil S."/>
            <person name="Studholme D.J."/>
        </authorList>
    </citation>
    <scope>NUCLEOTIDE SEQUENCE [LARGE SCALE GENOMIC DNA]</scope>
</reference>
<evidence type="ECO:0000313" key="3">
    <source>
        <dbReference type="EMBL" id="RRT69775.1"/>
    </source>
</evidence>